<sequence length="104" mass="11532">MQATYAANIHVYRLLGVAAIMYDLNSAINGVSVESYLPFLGNYIGRATTILFFAVICAQTYEYSGWTKTIVLYNLLVAVLQSFVYFTTKTVTPSQAQVDDLSDL</sequence>
<dbReference type="GeneID" id="94345791"/>
<comment type="caution">
    <text evidence="2">The sequence shown here is derived from an EMBL/GenBank/DDBJ whole genome shotgun (WGS) entry which is preliminary data.</text>
</comment>
<name>A0A976FFJ5_BRELC</name>
<dbReference type="RefSeq" id="XP_067815249.1">
    <property type="nucleotide sequence ID" value="XM_067960120.1"/>
</dbReference>
<organism evidence="2 3">
    <name type="scientific">Bremia lactucae</name>
    <name type="common">Lettuce downy mildew</name>
    <dbReference type="NCBI Taxonomy" id="4779"/>
    <lineage>
        <taxon>Eukaryota</taxon>
        <taxon>Sar</taxon>
        <taxon>Stramenopiles</taxon>
        <taxon>Oomycota</taxon>
        <taxon>Peronosporomycetes</taxon>
        <taxon>Peronosporales</taxon>
        <taxon>Peronosporaceae</taxon>
        <taxon>Bremia</taxon>
    </lineage>
</organism>
<keyword evidence="3" id="KW-1185">Reference proteome</keyword>
<dbReference type="AlphaFoldDB" id="A0A976FFJ5"/>
<protein>
    <submittedName>
        <fullName evidence="2">Uncharacterized protein</fullName>
    </submittedName>
</protein>
<evidence type="ECO:0000256" key="1">
    <source>
        <dbReference type="SAM" id="Phobius"/>
    </source>
</evidence>
<keyword evidence="1" id="KW-1133">Transmembrane helix</keyword>
<evidence type="ECO:0000313" key="2">
    <source>
        <dbReference type="EMBL" id="TDH65750.1"/>
    </source>
</evidence>
<dbReference type="EMBL" id="SHOA02000001">
    <property type="protein sequence ID" value="TDH65750.1"/>
    <property type="molecule type" value="Genomic_DNA"/>
</dbReference>
<feature type="transmembrane region" description="Helical" evidence="1">
    <location>
        <begin position="39"/>
        <end position="58"/>
    </location>
</feature>
<reference evidence="2 3" key="1">
    <citation type="journal article" date="2021" name="Genome Biol.">
        <title>AFLAP: assembly-free linkage analysis pipeline using k-mers from genome sequencing data.</title>
        <authorList>
            <person name="Fletcher K."/>
            <person name="Zhang L."/>
            <person name="Gil J."/>
            <person name="Han R."/>
            <person name="Cavanaugh K."/>
            <person name="Michelmore R."/>
        </authorList>
    </citation>
    <scope>NUCLEOTIDE SEQUENCE [LARGE SCALE GENOMIC DNA]</scope>
    <source>
        <strain evidence="2 3">SF5</strain>
    </source>
</reference>
<keyword evidence="1" id="KW-0472">Membrane</keyword>
<dbReference type="OrthoDB" id="407355at2759"/>
<dbReference type="KEGG" id="blac:94345791"/>
<evidence type="ECO:0000313" key="3">
    <source>
        <dbReference type="Proteomes" id="UP000294530"/>
    </source>
</evidence>
<feature type="transmembrane region" description="Helical" evidence="1">
    <location>
        <begin position="70"/>
        <end position="88"/>
    </location>
</feature>
<accession>A0A976FFJ5</accession>
<proteinExistence type="predicted"/>
<dbReference type="Proteomes" id="UP000294530">
    <property type="component" value="Unassembled WGS sequence"/>
</dbReference>
<gene>
    <name evidence="2" type="ORF">CCR75_002020</name>
</gene>
<keyword evidence="1" id="KW-0812">Transmembrane</keyword>